<dbReference type="Proteomes" id="UP001295684">
    <property type="component" value="Unassembled WGS sequence"/>
</dbReference>
<name>A0AAD1XTH1_EUPCR</name>
<dbReference type="Pfam" id="PF06041">
    <property type="entry name" value="DUF924"/>
    <property type="match status" value="1"/>
</dbReference>
<comment type="caution">
    <text evidence="1">The sequence shown here is derived from an EMBL/GenBank/DDBJ whole genome shotgun (WGS) entry which is preliminary data.</text>
</comment>
<dbReference type="Gene3D" id="1.20.58.320">
    <property type="entry name" value="TPR-like"/>
    <property type="match status" value="1"/>
</dbReference>
<keyword evidence="2" id="KW-1185">Reference proteome</keyword>
<accession>A0AAD1XTH1</accession>
<sequence length="210" mass="24738">MEEETKRIHSRIQAVFRTWYEGIEDMETPPEEGRVNKWFLEDPEFDQEIRDAHVGDYDEIVADEGESWAKVPGGKMAVILVTDQFSRNMFRKTSKVFASDFIALKLAKEMLANGEYDELEFCKKIFCYVPLEHSEDVEDQAQCVKAVNDILENPGNEQQKRYAEYVLPYIEKHQEIIETFGRFPHRNEYLGRESTEEEIEFLKTCNRYGQ</sequence>
<dbReference type="AlphaFoldDB" id="A0AAD1XTH1"/>
<dbReference type="InterPro" id="IPR010323">
    <property type="entry name" value="DUF924"/>
</dbReference>
<gene>
    <name evidence="1" type="ORF">ECRASSUSDP1_LOCUS19637</name>
</gene>
<evidence type="ECO:0000313" key="2">
    <source>
        <dbReference type="Proteomes" id="UP001295684"/>
    </source>
</evidence>
<protein>
    <recommendedName>
        <fullName evidence="3">DUF924 domain-containing protein</fullName>
    </recommendedName>
</protein>
<evidence type="ECO:0000313" key="1">
    <source>
        <dbReference type="EMBL" id="CAI2378242.1"/>
    </source>
</evidence>
<reference evidence="1" key="1">
    <citation type="submission" date="2023-07" db="EMBL/GenBank/DDBJ databases">
        <authorList>
            <consortium name="AG Swart"/>
            <person name="Singh M."/>
            <person name="Singh A."/>
            <person name="Seah K."/>
            <person name="Emmerich C."/>
        </authorList>
    </citation>
    <scope>NUCLEOTIDE SEQUENCE</scope>
    <source>
        <strain evidence="1">DP1</strain>
    </source>
</reference>
<proteinExistence type="predicted"/>
<evidence type="ECO:0008006" key="3">
    <source>
        <dbReference type="Google" id="ProtNLM"/>
    </source>
</evidence>
<dbReference type="EMBL" id="CAMPGE010019948">
    <property type="protein sequence ID" value="CAI2378242.1"/>
    <property type="molecule type" value="Genomic_DNA"/>
</dbReference>
<dbReference type="SUPFAM" id="SSF48452">
    <property type="entry name" value="TPR-like"/>
    <property type="match status" value="1"/>
</dbReference>
<dbReference type="Gene3D" id="1.25.40.10">
    <property type="entry name" value="Tetratricopeptide repeat domain"/>
    <property type="match status" value="1"/>
</dbReference>
<organism evidence="1 2">
    <name type="scientific">Euplotes crassus</name>
    <dbReference type="NCBI Taxonomy" id="5936"/>
    <lineage>
        <taxon>Eukaryota</taxon>
        <taxon>Sar</taxon>
        <taxon>Alveolata</taxon>
        <taxon>Ciliophora</taxon>
        <taxon>Intramacronucleata</taxon>
        <taxon>Spirotrichea</taxon>
        <taxon>Hypotrichia</taxon>
        <taxon>Euplotida</taxon>
        <taxon>Euplotidae</taxon>
        <taxon>Moneuplotes</taxon>
    </lineage>
</organism>
<dbReference type="InterPro" id="IPR011990">
    <property type="entry name" value="TPR-like_helical_dom_sf"/>
</dbReference>